<evidence type="ECO:0000313" key="2">
    <source>
        <dbReference type="Proteomes" id="UP001153334"/>
    </source>
</evidence>
<keyword evidence="2" id="KW-1185">Reference proteome</keyword>
<name>A0ACC2I0G5_9PEZI</name>
<accession>A0ACC2I0G5</accession>
<reference evidence="1" key="1">
    <citation type="submission" date="2022-11" db="EMBL/GenBank/DDBJ databases">
        <title>Genome Sequence of Nemania bipapillata.</title>
        <authorList>
            <person name="Buettner E."/>
        </authorList>
    </citation>
    <scope>NUCLEOTIDE SEQUENCE</scope>
    <source>
        <strain evidence="1">CP14</strain>
    </source>
</reference>
<evidence type="ECO:0000313" key="1">
    <source>
        <dbReference type="EMBL" id="KAJ8108448.1"/>
    </source>
</evidence>
<proteinExistence type="predicted"/>
<gene>
    <name evidence="1" type="ORF">ONZ43_g6421</name>
</gene>
<dbReference type="EMBL" id="JAPESX010002286">
    <property type="protein sequence ID" value="KAJ8108448.1"/>
    <property type="molecule type" value="Genomic_DNA"/>
</dbReference>
<comment type="caution">
    <text evidence="1">The sequence shown here is derived from an EMBL/GenBank/DDBJ whole genome shotgun (WGS) entry which is preliminary data.</text>
</comment>
<sequence>MSADNRGPELAAVTGFLLGLSAVTVFLRCYVRIFMLKLFRPEDWLAVWTLALSIAYTAFVMLSIGNGAGSRQAAVPIENIPKVLEMRWAGELTYIVTGISLKLTVGLFLLRICGRKWQKIAIYTVLIVCIGFNSFYLFIAVFQCRPVEFYWEQYTNATINGRCLSSKLITSLTYAACAVNAAGDWVLGLLPIALVRGLDLAKRQKISIAAILALGALASTATIVRIFYVWELTQDGDILYTFTDLAIWSTVENGLGLTASSIATLRPLFKSFREIPLSQRLSTSWHALRKQSRNTNSYGPDLGPNAGGQFYGLEPQAPRRAIWRQPSDDSIVSEGGVSLTPSKYSWQSYRSYELNKNVLERHYYPVSPREMRTRWYSDGSRQCRIGGRSRENQQARGQGRELGNGHRVI</sequence>
<dbReference type="Proteomes" id="UP001153334">
    <property type="component" value="Unassembled WGS sequence"/>
</dbReference>
<organism evidence="1 2">
    <name type="scientific">Nemania bipapillata</name>
    <dbReference type="NCBI Taxonomy" id="110536"/>
    <lineage>
        <taxon>Eukaryota</taxon>
        <taxon>Fungi</taxon>
        <taxon>Dikarya</taxon>
        <taxon>Ascomycota</taxon>
        <taxon>Pezizomycotina</taxon>
        <taxon>Sordariomycetes</taxon>
        <taxon>Xylariomycetidae</taxon>
        <taxon>Xylariales</taxon>
        <taxon>Xylariaceae</taxon>
        <taxon>Nemania</taxon>
    </lineage>
</organism>
<protein>
    <submittedName>
        <fullName evidence="1">Uncharacterized protein</fullName>
    </submittedName>
</protein>